<comment type="similarity">
    <text evidence="2 8">Belongs to the glycosyl hydrolase 2 family.</text>
</comment>
<dbReference type="InterPro" id="IPR006103">
    <property type="entry name" value="Glyco_hydro_2_cat"/>
</dbReference>
<dbReference type="InterPro" id="IPR006104">
    <property type="entry name" value="Glyco_hydro_2_N"/>
</dbReference>
<dbReference type="InterPro" id="IPR013783">
    <property type="entry name" value="Ig-like_fold"/>
</dbReference>
<dbReference type="Gene3D" id="2.60.40.10">
    <property type="entry name" value="Immunoglobulins"/>
    <property type="match status" value="2"/>
</dbReference>
<evidence type="ECO:0000256" key="7">
    <source>
        <dbReference type="ARBA" id="ARBA00032230"/>
    </source>
</evidence>
<evidence type="ECO:0000313" key="11">
    <source>
        <dbReference type="EMBL" id="VEI04458.1"/>
    </source>
</evidence>
<evidence type="ECO:0000256" key="6">
    <source>
        <dbReference type="ARBA" id="ARBA00023295"/>
    </source>
</evidence>
<dbReference type="Pfam" id="PF00703">
    <property type="entry name" value="Glyco_hydro_2"/>
    <property type="match status" value="1"/>
</dbReference>
<dbReference type="Gene3D" id="3.40.50.10490">
    <property type="entry name" value="Glucose-6-phosphate isomerase like protein, domain 1"/>
    <property type="match status" value="1"/>
</dbReference>
<dbReference type="InterPro" id="IPR023230">
    <property type="entry name" value="Glyco_hydro_2_CS"/>
</dbReference>
<name>A0A3S5EVE6_9ACTN</name>
<evidence type="ECO:0000313" key="12">
    <source>
        <dbReference type="Proteomes" id="UP000277858"/>
    </source>
</evidence>
<keyword evidence="12" id="KW-1185">Reference proteome</keyword>
<comment type="catalytic activity">
    <reaction evidence="1 8">
        <text>Hydrolysis of terminal non-reducing beta-D-galactose residues in beta-D-galactosides.</text>
        <dbReference type="EC" id="3.2.1.23"/>
    </reaction>
</comment>
<dbReference type="InterPro" id="IPR017853">
    <property type="entry name" value="GH"/>
</dbReference>
<evidence type="ECO:0000259" key="10">
    <source>
        <dbReference type="SMART" id="SM01038"/>
    </source>
</evidence>
<keyword evidence="5 8" id="KW-0378">Hydrolase</keyword>
<dbReference type="PANTHER" id="PTHR46323">
    <property type="entry name" value="BETA-GALACTOSIDASE"/>
    <property type="match status" value="1"/>
</dbReference>
<dbReference type="InterPro" id="IPR050347">
    <property type="entry name" value="Bact_Beta-galactosidase"/>
</dbReference>
<organism evidence="11 12">
    <name type="scientific">Acidipropionibacterium jensenii</name>
    <dbReference type="NCBI Taxonomy" id="1749"/>
    <lineage>
        <taxon>Bacteria</taxon>
        <taxon>Bacillati</taxon>
        <taxon>Actinomycetota</taxon>
        <taxon>Actinomycetes</taxon>
        <taxon>Propionibacteriales</taxon>
        <taxon>Propionibacteriaceae</taxon>
        <taxon>Acidipropionibacterium</taxon>
    </lineage>
</organism>
<evidence type="ECO:0000256" key="4">
    <source>
        <dbReference type="ARBA" id="ARBA00013303"/>
    </source>
</evidence>
<reference evidence="11 12" key="1">
    <citation type="submission" date="2018-12" db="EMBL/GenBank/DDBJ databases">
        <authorList>
            <consortium name="Pathogen Informatics"/>
        </authorList>
    </citation>
    <scope>NUCLEOTIDE SEQUENCE [LARGE SCALE GENOMIC DNA]</scope>
    <source>
        <strain evidence="11 12">NCTC13652</strain>
    </source>
</reference>
<accession>A0A3S5EVE6</accession>
<dbReference type="InterPro" id="IPR023232">
    <property type="entry name" value="Glyco_hydro_2_AS"/>
</dbReference>
<dbReference type="PROSITE" id="PS00608">
    <property type="entry name" value="GLYCOSYL_HYDROL_F2_2"/>
    <property type="match status" value="1"/>
</dbReference>
<dbReference type="SUPFAM" id="SSF74650">
    <property type="entry name" value="Galactose mutarotase-like"/>
    <property type="match status" value="1"/>
</dbReference>
<dbReference type="InterPro" id="IPR036156">
    <property type="entry name" value="Beta-gal/glucu_dom_sf"/>
</dbReference>
<dbReference type="Gene3D" id="2.70.98.10">
    <property type="match status" value="1"/>
</dbReference>
<dbReference type="Proteomes" id="UP000277858">
    <property type="component" value="Chromosome"/>
</dbReference>
<evidence type="ECO:0000256" key="8">
    <source>
        <dbReference type="RuleBase" id="RU361154"/>
    </source>
</evidence>
<dbReference type="PROSITE" id="PS00719">
    <property type="entry name" value="GLYCOSYL_HYDROL_F2_1"/>
    <property type="match status" value="1"/>
</dbReference>
<dbReference type="RefSeq" id="WP_232020933.1">
    <property type="nucleotide sequence ID" value="NZ_LR134473.1"/>
</dbReference>
<dbReference type="GO" id="GO:0009341">
    <property type="term" value="C:beta-galactosidase complex"/>
    <property type="evidence" value="ECO:0007669"/>
    <property type="project" value="InterPro"/>
</dbReference>
<feature type="compositionally biased region" description="Polar residues" evidence="9">
    <location>
        <begin position="1"/>
        <end position="21"/>
    </location>
</feature>
<evidence type="ECO:0000256" key="9">
    <source>
        <dbReference type="SAM" id="MobiDB-lite"/>
    </source>
</evidence>
<protein>
    <recommendedName>
        <fullName evidence="4 8">Beta-galactosidase</fullName>
        <ecNumber evidence="3 8">3.2.1.23</ecNumber>
    </recommendedName>
    <alternativeName>
        <fullName evidence="7 8">Lactase</fullName>
    </alternativeName>
</protein>
<evidence type="ECO:0000256" key="1">
    <source>
        <dbReference type="ARBA" id="ARBA00001412"/>
    </source>
</evidence>
<proteinExistence type="inferred from homology"/>
<dbReference type="Pfam" id="PF02929">
    <property type="entry name" value="Bgal_small_N"/>
    <property type="match status" value="1"/>
</dbReference>
<dbReference type="EMBL" id="LR134473">
    <property type="protein sequence ID" value="VEI04458.1"/>
    <property type="molecule type" value="Genomic_DNA"/>
</dbReference>
<dbReference type="PRINTS" id="PR00132">
    <property type="entry name" value="GLHYDRLASE2"/>
</dbReference>
<feature type="domain" description="Beta galactosidase small chain/" evidence="10">
    <location>
        <begin position="818"/>
        <end position="1088"/>
    </location>
</feature>
<dbReference type="SUPFAM" id="SSF51445">
    <property type="entry name" value="(Trans)glycosidases"/>
    <property type="match status" value="1"/>
</dbReference>
<keyword evidence="6 8" id="KW-0326">Glycosidase</keyword>
<gene>
    <name evidence="11" type="primary">ebgA</name>
    <name evidence="11" type="ORF">NCTC13652_02690</name>
</gene>
<dbReference type="SUPFAM" id="SSF49303">
    <property type="entry name" value="beta-Galactosidase/glucuronidase domain"/>
    <property type="match status" value="2"/>
</dbReference>
<dbReference type="InterPro" id="IPR004199">
    <property type="entry name" value="B-gal_small/dom_5"/>
</dbReference>
<dbReference type="Pfam" id="PF02837">
    <property type="entry name" value="Glyco_hydro_2_N"/>
    <property type="match status" value="1"/>
</dbReference>
<dbReference type="InterPro" id="IPR011013">
    <property type="entry name" value="Gal_mutarotase_sf_dom"/>
</dbReference>
<dbReference type="InterPro" id="IPR006101">
    <property type="entry name" value="Glyco_hydro_2"/>
</dbReference>
<dbReference type="GO" id="GO:0004565">
    <property type="term" value="F:beta-galactosidase activity"/>
    <property type="evidence" value="ECO:0007669"/>
    <property type="project" value="UniProtKB-EC"/>
</dbReference>
<evidence type="ECO:0000256" key="2">
    <source>
        <dbReference type="ARBA" id="ARBA00007401"/>
    </source>
</evidence>
<dbReference type="GO" id="GO:0005990">
    <property type="term" value="P:lactose catabolic process"/>
    <property type="evidence" value="ECO:0007669"/>
    <property type="project" value="TreeGrafter"/>
</dbReference>
<dbReference type="InterPro" id="IPR008979">
    <property type="entry name" value="Galactose-bd-like_sf"/>
</dbReference>
<feature type="region of interest" description="Disordered" evidence="9">
    <location>
        <begin position="1"/>
        <end position="24"/>
    </location>
</feature>
<dbReference type="EC" id="3.2.1.23" evidence="3 8"/>
<dbReference type="Pfam" id="PF16353">
    <property type="entry name" value="LacZ_4"/>
    <property type="match status" value="1"/>
</dbReference>
<evidence type="ECO:0000256" key="5">
    <source>
        <dbReference type="ARBA" id="ARBA00022801"/>
    </source>
</evidence>
<dbReference type="AlphaFoldDB" id="A0A3S5EVE6"/>
<sequence length="1092" mass="121965">MSPQESTHQVSTTEQRNTASSDLDRMSSLEVVQVMNAEDHKVADAVATALPQIAEAVDVVVVGDGTDRSSGEHPKHHQGLEVLHENTLAAHAYFVPASAAVTDVVTARESSDRVQLLNGQWDFRYHHSVNDLDEAFMDPGCTVEGFAPITVPGTWQHQGYDAHQYTNVRYPIPLDPPHVPVDNPCGAYRTTFDHHADAAAPDTTLVFEGVDSCFYVWVNGHYVGYSQVSHATSEFDITEALVEGTNHMAVLVFKWCDGTYLEDQDKFRTSGIFRDVYLVDRPTRHLFDYFTTTQIHEAGATVRLRASYVGGPVETRATLLGADGTTVASGVLAEANDARGYSHAVELHVNRPRLWNPEHPELYTLLLEMPDEVVTDQVGLREVSIDDVVLRLNDCPVTLRGVNRHDSAPATGPTVDVAHMRRDLELMVRHNINAVRSSHYPNDPRFYQLCDQYGLLVMSEADNESHGTQAQFLADESWDNVVEHWNELIADSPDWTEATLDRVQRCVQREKNRPSIFSWSAGNECAYGCTLEVSLAWMKEFDPDRVTHYESAFYRNSKRSYDYSNIDLYSRMYPSQQEMLDYLAGDPDKPLVLVEYCHAMGNGPGDLEDYWQLIHTDPRLCGGFVWEWCDHAVLAGHTDDGRPCYLYGGDSGEVIHDGNFCVDGLVWPDRRPHPGLLELKNVQRPARVVAHDPGAGMLTLRNDLDFTNLDEVVDLSWELVCDGIVLDRGDLSFTRPVPPHTETQVTCRPQLPRVGRCHLRVTQRLRVGDAVRAAGQELGFDEVAVPVADPRNQQSVQLLEAPPGGVSPAVEQDPSAITVRGDGFQYRFDTGTGMPTSMLVGDQEMFTAPAEVNIWRAPTDNDRRIRLEWERARYPYAAVRAHECSAQTLDGSVVVRARMTLDAATIQPILRLDASWTIDVAGRLRCQMDVTRTPGFPTLPRLGLRFFLAPELDQASWVGLGPGENYPDKRQASRHGHFTSSIDGLFVDYLRPQENGSRGDCDWVRVEQADAARGLTVTSPRPFSFNASRITQEQLSITRHDVELDSDDQVVLCIDHAMAGIGSNSCGPELLARYRVDDETYHVDLVLAPTRR</sequence>
<dbReference type="Gene3D" id="2.60.120.260">
    <property type="entry name" value="Galactose-binding domain-like"/>
    <property type="match status" value="1"/>
</dbReference>
<dbReference type="Pfam" id="PF02836">
    <property type="entry name" value="Glyco_hydro_2_C"/>
    <property type="match status" value="1"/>
</dbReference>
<dbReference type="Gene3D" id="3.20.20.80">
    <property type="entry name" value="Glycosidases"/>
    <property type="match status" value="1"/>
</dbReference>
<dbReference type="SUPFAM" id="SSF49785">
    <property type="entry name" value="Galactose-binding domain-like"/>
    <property type="match status" value="1"/>
</dbReference>
<dbReference type="SMART" id="SM01038">
    <property type="entry name" value="Bgal_small_N"/>
    <property type="match status" value="1"/>
</dbReference>
<dbReference type="InterPro" id="IPR014718">
    <property type="entry name" value="GH-type_carb-bd"/>
</dbReference>
<dbReference type="PANTHER" id="PTHR46323:SF2">
    <property type="entry name" value="BETA-GALACTOSIDASE"/>
    <property type="match status" value="1"/>
</dbReference>
<dbReference type="GO" id="GO:0030246">
    <property type="term" value="F:carbohydrate binding"/>
    <property type="evidence" value="ECO:0007669"/>
    <property type="project" value="InterPro"/>
</dbReference>
<evidence type="ECO:0000256" key="3">
    <source>
        <dbReference type="ARBA" id="ARBA00012756"/>
    </source>
</evidence>
<dbReference type="InterPro" id="IPR006102">
    <property type="entry name" value="Ig-like_GH2"/>
</dbReference>
<dbReference type="InterPro" id="IPR032312">
    <property type="entry name" value="LacZ_4"/>
</dbReference>